<evidence type="ECO:0000256" key="12">
    <source>
        <dbReference type="ARBA" id="ARBA00022741"/>
    </source>
</evidence>
<keyword evidence="10 25" id="KW-0732">Signal</keyword>
<dbReference type="FunFam" id="3.80.10.10:FF:000686">
    <property type="entry name" value="LRR receptor-like serine/threonine-protein kinase GHR1"/>
    <property type="match status" value="1"/>
</dbReference>
<dbReference type="SMART" id="SM00369">
    <property type="entry name" value="LRR_TYP"/>
    <property type="match status" value="8"/>
</dbReference>
<dbReference type="SUPFAM" id="SSF52058">
    <property type="entry name" value="L domain-like"/>
    <property type="match status" value="1"/>
</dbReference>
<dbReference type="PROSITE" id="PS00895">
    <property type="entry name" value="3_HYDROXYISOBUT_DH"/>
    <property type="match status" value="1"/>
</dbReference>
<evidence type="ECO:0000313" key="27">
    <source>
        <dbReference type="EMBL" id="KAF9667170.1"/>
    </source>
</evidence>
<evidence type="ECO:0000256" key="21">
    <source>
        <dbReference type="ARBA" id="ARBA00049197"/>
    </source>
</evidence>
<dbReference type="GO" id="GO:0050661">
    <property type="term" value="F:NADP binding"/>
    <property type="evidence" value="ECO:0007669"/>
    <property type="project" value="InterPro"/>
</dbReference>
<dbReference type="Pfam" id="PF07714">
    <property type="entry name" value="PK_Tyr_Ser-Thr"/>
    <property type="match status" value="1"/>
</dbReference>
<dbReference type="FunFam" id="1.10.1040.10:FF:000006">
    <property type="entry name" value="3-hydroxyisobutyrate dehydrogenase"/>
    <property type="match status" value="1"/>
</dbReference>
<keyword evidence="28" id="KW-1185">Reference proteome</keyword>
<comment type="pathway">
    <text evidence="3 22">Amino-acid degradation; L-valine degradation.</text>
</comment>
<evidence type="ECO:0000256" key="25">
    <source>
        <dbReference type="SAM" id="SignalP"/>
    </source>
</evidence>
<organism evidence="27 28">
    <name type="scientific">Salix dunnii</name>
    <dbReference type="NCBI Taxonomy" id="1413687"/>
    <lineage>
        <taxon>Eukaryota</taxon>
        <taxon>Viridiplantae</taxon>
        <taxon>Streptophyta</taxon>
        <taxon>Embryophyta</taxon>
        <taxon>Tracheophyta</taxon>
        <taxon>Spermatophyta</taxon>
        <taxon>Magnoliopsida</taxon>
        <taxon>eudicotyledons</taxon>
        <taxon>Gunneridae</taxon>
        <taxon>Pentapetalae</taxon>
        <taxon>rosids</taxon>
        <taxon>fabids</taxon>
        <taxon>Malpighiales</taxon>
        <taxon>Salicaceae</taxon>
        <taxon>Saliceae</taxon>
        <taxon>Salix</taxon>
    </lineage>
</organism>
<keyword evidence="20" id="KW-0675">Receptor</keyword>
<evidence type="ECO:0000256" key="18">
    <source>
        <dbReference type="ARBA" id="ARBA00023128"/>
    </source>
</evidence>
<keyword evidence="11" id="KW-0677">Repeat</keyword>
<dbReference type="InterPro" id="IPR001245">
    <property type="entry name" value="Ser-Thr/Tyr_kinase_cat_dom"/>
</dbReference>
<evidence type="ECO:0000256" key="9">
    <source>
        <dbReference type="ARBA" id="ARBA00022692"/>
    </source>
</evidence>
<dbReference type="InterPro" id="IPR000719">
    <property type="entry name" value="Prot_kinase_dom"/>
</dbReference>
<keyword evidence="19 24" id="KW-0472">Membrane</keyword>
<evidence type="ECO:0000256" key="5">
    <source>
        <dbReference type="ARBA" id="ARBA00012991"/>
    </source>
</evidence>
<evidence type="ECO:0000256" key="1">
    <source>
        <dbReference type="ARBA" id="ARBA00004167"/>
    </source>
</evidence>
<comment type="caution">
    <text evidence="27">The sequence shown here is derived from an EMBL/GenBank/DDBJ whole genome shotgun (WGS) entry which is preliminary data.</text>
</comment>
<dbReference type="Pfam" id="PF00560">
    <property type="entry name" value="LRR_1"/>
    <property type="match status" value="6"/>
</dbReference>
<dbReference type="NCBIfam" id="TIGR01692">
    <property type="entry name" value="HIBADH"/>
    <property type="match status" value="1"/>
</dbReference>
<feature type="domain" description="Protein kinase" evidence="26">
    <location>
        <begin position="779"/>
        <end position="1053"/>
    </location>
</feature>
<dbReference type="InterPro" id="IPR011548">
    <property type="entry name" value="HIBADH"/>
</dbReference>
<dbReference type="GO" id="GO:0051287">
    <property type="term" value="F:NAD binding"/>
    <property type="evidence" value="ECO:0007669"/>
    <property type="project" value="InterPro"/>
</dbReference>
<evidence type="ECO:0000313" key="28">
    <source>
        <dbReference type="Proteomes" id="UP000657918"/>
    </source>
</evidence>
<dbReference type="SUPFAM" id="SSF52047">
    <property type="entry name" value="RNI-like"/>
    <property type="match status" value="1"/>
</dbReference>
<evidence type="ECO:0000256" key="13">
    <source>
        <dbReference type="ARBA" id="ARBA00022840"/>
    </source>
</evidence>
<evidence type="ECO:0000256" key="17">
    <source>
        <dbReference type="ARBA" id="ARBA00023027"/>
    </source>
</evidence>
<keyword evidence="12" id="KW-0547">Nucleotide-binding</keyword>
<dbReference type="FunFam" id="3.30.200.20:FF:000486">
    <property type="entry name" value="Leucine-rich repeat receptor-like protein kinase"/>
    <property type="match status" value="1"/>
</dbReference>
<name>A0A835JBA2_9ROSI</name>
<dbReference type="Gene3D" id="3.40.50.720">
    <property type="entry name" value="NAD(P)-binding Rossmann-like Domain"/>
    <property type="match status" value="1"/>
</dbReference>
<keyword evidence="8" id="KW-0433">Leucine-rich repeat</keyword>
<dbReference type="SUPFAM" id="SSF56112">
    <property type="entry name" value="Protein kinase-like (PK-like)"/>
    <property type="match status" value="1"/>
</dbReference>
<dbReference type="InterPro" id="IPR008927">
    <property type="entry name" value="6-PGluconate_DH-like_C_sf"/>
</dbReference>
<proteinExistence type="inferred from homology"/>
<dbReference type="UniPathway" id="UPA00362"/>
<dbReference type="InterPro" id="IPR036291">
    <property type="entry name" value="NAD(P)-bd_dom_sf"/>
</dbReference>
<reference evidence="27 28" key="1">
    <citation type="submission" date="2020-10" db="EMBL/GenBank/DDBJ databases">
        <title>Plant Genome Project.</title>
        <authorList>
            <person name="Zhang R.-G."/>
        </authorList>
    </citation>
    <scope>NUCLEOTIDE SEQUENCE [LARGE SCALE GENOMIC DNA]</scope>
    <source>
        <strain evidence="27">FAFU-HL-1</strain>
        <tissue evidence="27">Leaf</tissue>
    </source>
</reference>
<dbReference type="Proteomes" id="UP000657918">
    <property type="component" value="Chromosome 16"/>
</dbReference>
<evidence type="ECO:0000256" key="20">
    <source>
        <dbReference type="ARBA" id="ARBA00023170"/>
    </source>
</evidence>
<sequence length="1398" mass="150613">MNLLRLLLLSLFFLSAMGQLPSQDILALLEFKKGIKHDPTGYVLESWNEESIDFNGCPSSWNGIVCNGENVAGVVLDNLGLSADVDLSVFANLTLLVKLSMANNSITGKIPDNVGDFKSLQFMDVSNNLFSSSLPPGIGKLGRLRNLSLAGNNFSGSLPDSISGFVSIQSLDLSRNSFSGPLPVSLARLNNLVYLNLSSNEFTKRIPKGFELISSLQVFDLHGNMFDGHLDGLFFLETNASHVDISGNMLVSSSSQRLLPGMSGSIKLLNLSHNQLSGSLLNGGDVQLFASVKVLDLSYNRLSGELPGFDFAYELQVLRLSNNRFSGSVPNDLLKGDSLLLNELDLSANNLSGPISMIMSTTLRVLDLSSNVLGGELPLVTGSCAVLHLSNNRFEGNLTRMVKWGDIEYLDLSQNHLTGPIPEIAPQFLRLNYLNLSHNSLTSSLPKAITQYPKLRVLDLSSNQLDGSMSTDLLMSPTLQEIHLENNLLDGAIVFSPPPNSKSNLQVIDLSHNQLDGYFPDRFDSLSGLQVLNLAGNNLSGSLPSSMADMSSLILLDLSENHFTGPLPNNLSENIGSFNVSYNDLSGVVPENLRRFPSSSFYPGNNRLRLPNGPPGPNNLPGGHSGGKPIKTIVKVVVIVACVIALLILIMLAIFILYIRTRSNPPSQVTNTGTRRHRQTNPSGTSGTGKAGALVVSAEDLVASRKGSSSEIISPDEKIAAVTGFSPAKHSHLSWSPGSGDSFAAETLARLDVGSPDRLVGDLYFLDDTITMTPEELSRAPAEVLGRSSHGTSYRATLDSGVFITVKWLREGVAKQRKEFAKEAKKFANIRHPNVVGLRGYYWGPTQHEKLILSDYISPGSLASFLYDRPGRKGPPLTWVQRLKIAVDVARGLNYLHFDRAVPHGNLKATNILLDGPDLNARVADYCLHRLMTQSGTIEQLLDAGVLGYRAPELAASKKPLPSFKSDVYAFGMIMLELLTGRCAGDVISGDGGSVDLTDWVRLRAMECFDPALVPEMVNPAVDKGMKEVLGIALRCIRARASLSLLKTKSPFFQYVPLHGFSSSQFSSQFENQTSGSTGLGDDKQLNEKSVGFIGLGNMGSRMANNLIKNGYKVAVHDINCNVMKMFSDMGVPTKETPFEVAEASDVVITMLPSSSHVLDVYTGPNGVLRCANLMRPQLLIDSSTIDPQTSRKVSVAVSNCILKEKKDHWEKPVMLDAPVSGGVLAAEAGTLTFMVGGSEDAYLAAKPLFLSMGKNAIYCGGAGTGSAAKICNNLAMAVSMLGVSEAFALGQSLGISAGTLTKVINTSSARCWSSDSYNPVPGVMEGVPASRNYTGGFASKLMAKDLNLAATSAEEVGLQCPLTYQAHEIYTELCKDGHESKDFSCVFRHYYSGKDEL</sequence>
<feature type="chain" id="PRO_5032803278" description="3-hydroxyisobutyrate dehydrogenase" evidence="25">
    <location>
        <begin position="19"/>
        <end position="1398"/>
    </location>
</feature>
<comment type="catalytic activity">
    <reaction evidence="21 22">
        <text>3-hydroxy-2-methylpropanoate + NAD(+) = 2-methyl-3-oxopropanoate + NADH + H(+)</text>
        <dbReference type="Rhea" id="RHEA:17681"/>
        <dbReference type="ChEBI" id="CHEBI:11805"/>
        <dbReference type="ChEBI" id="CHEBI:15378"/>
        <dbReference type="ChEBI" id="CHEBI:57540"/>
        <dbReference type="ChEBI" id="CHEBI:57700"/>
        <dbReference type="ChEBI" id="CHEBI:57945"/>
        <dbReference type="EC" id="1.1.1.31"/>
    </reaction>
</comment>
<evidence type="ECO:0000256" key="2">
    <source>
        <dbReference type="ARBA" id="ARBA00004173"/>
    </source>
</evidence>
<evidence type="ECO:0000256" key="10">
    <source>
        <dbReference type="ARBA" id="ARBA00022729"/>
    </source>
</evidence>
<dbReference type="InterPro" id="IPR029154">
    <property type="entry name" value="HIBADH-like_NADP-bd"/>
</dbReference>
<dbReference type="FunFam" id="3.40.50.720:FF:000119">
    <property type="entry name" value="3-hydroxyisobutyrate dehydrogenase"/>
    <property type="match status" value="1"/>
</dbReference>
<accession>A0A835JBA2</accession>
<dbReference type="Pfam" id="PF03446">
    <property type="entry name" value="NAD_binding_2"/>
    <property type="match status" value="1"/>
</dbReference>
<comment type="similarity">
    <text evidence="4">Belongs to the HIBADH-related family. 3-hydroxyisobutyrate dehydrogenase subfamily.</text>
</comment>
<dbReference type="InterPro" id="IPR053059">
    <property type="entry name" value="Inactive_SerThr-Kinase_ABA"/>
</dbReference>
<dbReference type="EMBL" id="JADGMS010000016">
    <property type="protein sequence ID" value="KAF9667170.1"/>
    <property type="molecule type" value="Genomic_DNA"/>
</dbReference>
<dbReference type="SUPFAM" id="SSF51735">
    <property type="entry name" value="NAD(P)-binding Rossmann-fold domains"/>
    <property type="match status" value="1"/>
</dbReference>
<dbReference type="PANTHER" id="PTHR48003">
    <property type="entry name" value="OS07G0626500 PROTEIN"/>
    <property type="match status" value="1"/>
</dbReference>
<keyword evidence="18" id="KW-0496">Mitochondrion</keyword>
<feature type="region of interest" description="Disordered" evidence="23">
    <location>
        <begin position="666"/>
        <end position="690"/>
    </location>
</feature>
<protein>
    <recommendedName>
        <fullName evidence="5 22">3-hydroxyisobutyrate dehydrogenase</fullName>
        <shortName evidence="22">HIBADH</shortName>
        <ecNumber evidence="5 22">1.1.1.31</ecNumber>
    </recommendedName>
</protein>
<dbReference type="SUPFAM" id="SSF48179">
    <property type="entry name" value="6-phosphogluconate dehydrogenase C-terminal domain-like"/>
    <property type="match status" value="1"/>
</dbReference>
<dbReference type="Gene3D" id="1.10.510.10">
    <property type="entry name" value="Transferase(Phosphotransferase) domain 1"/>
    <property type="match status" value="1"/>
</dbReference>
<dbReference type="GO" id="GO:0005524">
    <property type="term" value="F:ATP binding"/>
    <property type="evidence" value="ECO:0007669"/>
    <property type="project" value="UniProtKB-KW"/>
</dbReference>
<dbReference type="PANTHER" id="PTHR48003:SF4">
    <property type="entry name" value="LRR RECEPTOR-LIKE SERINE_THREONINE-PROTEIN KINASE GHR1"/>
    <property type="match status" value="1"/>
</dbReference>
<evidence type="ECO:0000256" key="19">
    <source>
        <dbReference type="ARBA" id="ARBA00023136"/>
    </source>
</evidence>
<evidence type="ECO:0000256" key="4">
    <source>
        <dbReference type="ARBA" id="ARBA00006013"/>
    </source>
</evidence>
<evidence type="ECO:0000256" key="8">
    <source>
        <dbReference type="ARBA" id="ARBA00022614"/>
    </source>
</evidence>
<keyword evidence="7" id="KW-0597">Phosphoprotein</keyword>
<dbReference type="Gene3D" id="3.80.10.10">
    <property type="entry name" value="Ribonuclease Inhibitor"/>
    <property type="match status" value="3"/>
</dbReference>
<evidence type="ECO:0000256" key="11">
    <source>
        <dbReference type="ARBA" id="ARBA00022737"/>
    </source>
</evidence>
<dbReference type="InterPro" id="IPR032675">
    <property type="entry name" value="LRR_dom_sf"/>
</dbReference>
<evidence type="ECO:0000256" key="22">
    <source>
        <dbReference type="RuleBase" id="RU910714"/>
    </source>
</evidence>
<keyword evidence="17 22" id="KW-0520">NAD</keyword>
<evidence type="ECO:0000256" key="3">
    <source>
        <dbReference type="ARBA" id="ARBA00005109"/>
    </source>
</evidence>
<dbReference type="InterPro" id="IPR002204">
    <property type="entry name" value="3-OH-isobutyrate_DH-rel_CS"/>
</dbReference>
<evidence type="ECO:0000256" key="7">
    <source>
        <dbReference type="ARBA" id="ARBA00022553"/>
    </source>
</evidence>
<keyword evidence="15 24" id="KW-1133">Transmembrane helix</keyword>
<evidence type="ECO:0000256" key="15">
    <source>
        <dbReference type="ARBA" id="ARBA00022989"/>
    </source>
</evidence>
<keyword evidence="6 22" id="KW-0101">Branched-chain amino acid catabolism</keyword>
<evidence type="ECO:0000256" key="16">
    <source>
        <dbReference type="ARBA" id="ARBA00023002"/>
    </source>
</evidence>
<evidence type="ECO:0000256" key="23">
    <source>
        <dbReference type="SAM" id="MobiDB-lite"/>
    </source>
</evidence>
<dbReference type="InterPro" id="IPR003591">
    <property type="entry name" value="Leu-rich_rpt_typical-subtyp"/>
</dbReference>
<keyword evidence="14" id="KW-0809">Transit peptide</keyword>
<dbReference type="GO" id="GO:0005739">
    <property type="term" value="C:mitochondrion"/>
    <property type="evidence" value="ECO:0007669"/>
    <property type="project" value="UniProtKB-SubCell"/>
</dbReference>
<evidence type="ECO:0000256" key="24">
    <source>
        <dbReference type="SAM" id="Phobius"/>
    </source>
</evidence>
<dbReference type="InterPro" id="IPR013210">
    <property type="entry name" value="LRR_N_plant-typ"/>
</dbReference>
<dbReference type="InterPro" id="IPR013328">
    <property type="entry name" value="6PGD_dom2"/>
</dbReference>
<evidence type="ECO:0000256" key="6">
    <source>
        <dbReference type="ARBA" id="ARBA00022456"/>
    </source>
</evidence>
<comment type="subcellular location">
    <subcellularLocation>
        <location evidence="1">Membrane</location>
        <topology evidence="1">Single-pass membrane protein</topology>
    </subcellularLocation>
    <subcellularLocation>
        <location evidence="2">Mitochondrion</location>
    </subcellularLocation>
</comment>
<dbReference type="GO" id="GO:0006574">
    <property type="term" value="P:L-valine catabolic process"/>
    <property type="evidence" value="ECO:0007669"/>
    <property type="project" value="UniProtKB-UniPathway"/>
</dbReference>
<keyword evidence="13" id="KW-0067">ATP-binding</keyword>
<gene>
    <name evidence="27" type="ORF">SADUNF_Sadunf16G0305200</name>
</gene>
<dbReference type="Pfam" id="PF14833">
    <property type="entry name" value="NAD_binding_11"/>
    <property type="match status" value="1"/>
</dbReference>
<feature type="signal peptide" evidence="25">
    <location>
        <begin position="1"/>
        <end position="18"/>
    </location>
</feature>
<dbReference type="EC" id="1.1.1.31" evidence="5 22"/>
<dbReference type="InterPro" id="IPR001611">
    <property type="entry name" value="Leu-rich_rpt"/>
</dbReference>
<dbReference type="GO" id="GO:0004672">
    <property type="term" value="F:protein kinase activity"/>
    <property type="evidence" value="ECO:0007669"/>
    <property type="project" value="InterPro"/>
</dbReference>
<dbReference type="FunFam" id="3.80.10.10:FF:000095">
    <property type="entry name" value="LRR receptor-like serine/threonine-protein kinase GSO1"/>
    <property type="match status" value="1"/>
</dbReference>
<dbReference type="OrthoDB" id="424823at2759"/>
<dbReference type="Pfam" id="PF13516">
    <property type="entry name" value="LRR_6"/>
    <property type="match status" value="1"/>
</dbReference>
<keyword evidence="16 22" id="KW-0560">Oxidoreductase</keyword>
<dbReference type="GO" id="GO:0016020">
    <property type="term" value="C:membrane"/>
    <property type="evidence" value="ECO:0007669"/>
    <property type="project" value="UniProtKB-SubCell"/>
</dbReference>
<evidence type="ECO:0000259" key="26">
    <source>
        <dbReference type="PROSITE" id="PS50011"/>
    </source>
</evidence>
<dbReference type="PROSITE" id="PS50011">
    <property type="entry name" value="PROTEIN_KINASE_DOM"/>
    <property type="match status" value="1"/>
</dbReference>
<evidence type="ECO:0000256" key="14">
    <source>
        <dbReference type="ARBA" id="ARBA00022946"/>
    </source>
</evidence>
<feature type="transmembrane region" description="Helical" evidence="24">
    <location>
        <begin position="636"/>
        <end position="659"/>
    </location>
</feature>
<dbReference type="Gene3D" id="1.10.1040.10">
    <property type="entry name" value="N-(1-d-carboxylethyl)-l-norvaline Dehydrogenase, domain 2"/>
    <property type="match status" value="1"/>
</dbReference>
<dbReference type="Pfam" id="PF13855">
    <property type="entry name" value="LRR_8"/>
    <property type="match status" value="2"/>
</dbReference>
<dbReference type="Pfam" id="PF08263">
    <property type="entry name" value="LRRNT_2"/>
    <property type="match status" value="1"/>
</dbReference>
<keyword evidence="9 24" id="KW-0812">Transmembrane</keyword>
<dbReference type="InterPro" id="IPR006115">
    <property type="entry name" value="6PGDH_NADP-bd"/>
</dbReference>
<dbReference type="GO" id="GO:0008442">
    <property type="term" value="F:3-hydroxyisobutyrate dehydrogenase activity"/>
    <property type="evidence" value="ECO:0007669"/>
    <property type="project" value="UniProtKB-EC"/>
</dbReference>
<dbReference type="InterPro" id="IPR011009">
    <property type="entry name" value="Kinase-like_dom_sf"/>
</dbReference>